<dbReference type="Pfam" id="PF13581">
    <property type="entry name" value="HATPase_c_2"/>
    <property type="match status" value="1"/>
</dbReference>
<evidence type="ECO:0000313" key="9">
    <source>
        <dbReference type="Proteomes" id="UP000001660"/>
    </source>
</evidence>
<dbReference type="Gene3D" id="3.40.50.2300">
    <property type="match status" value="1"/>
</dbReference>
<keyword evidence="4" id="KW-0238">DNA-binding</keyword>
<dbReference type="Pfam" id="PF00072">
    <property type="entry name" value="Response_reg"/>
    <property type="match status" value="1"/>
</dbReference>
<dbReference type="STRING" id="330214.NIDE2372"/>
<keyword evidence="2" id="KW-0902">Two-component regulatory system</keyword>
<dbReference type="eggNOG" id="COG2172">
    <property type="taxonomic scope" value="Bacteria"/>
</dbReference>
<dbReference type="PANTHER" id="PTHR48111">
    <property type="entry name" value="REGULATOR OF RPOS"/>
    <property type="match status" value="1"/>
</dbReference>
<keyword evidence="1 6" id="KW-0597">Phosphoprotein</keyword>
<keyword evidence="3" id="KW-0805">Transcription regulation</keyword>
<dbReference type="GO" id="GO:0006355">
    <property type="term" value="P:regulation of DNA-templated transcription"/>
    <property type="evidence" value="ECO:0007669"/>
    <property type="project" value="TreeGrafter"/>
</dbReference>
<evidence type="ECO:0000256" key="2">
    <source>
        <dbReference type="ARBA" id="ARBA00023012"/>
    </source>
</evidence>
<dbReference type="PANTHER" id="PTHR48111:SF1">
    <property type="entry name" value="TWO-COMPONENT RESPONSE REGULATOR ORR33"/>
    <property type="match status" value="1"/>
</dbReference>
<dbReference type="PROSITE" id="PS50110">
    <property type="entry name" value="RESPONSE_REGULATORY"/>
    <property type="match status" value="1"/>
</dbReference>
<evidence type="ECO:0000313" key="8">
    <source>
        <dbReference type="EMBL" id="CBK42085.1"/>
    </source>
</evidence>
<sequence length="299" mass="33756">MTRPAASRTLLIVEPCAETLAMVMEQAKTRDLSIMTAPDPHVALAMMDMASPDVLMTDLFLPEPNGLMLIREALKRNTRTAVIATTRAGNEQALLEAVRAGAGDCLYKPAQGEELGVALDRALRRIPQTIDDIPGIEQLEYRLVIGTDPGDVESCVAWLIESTAMELPETQRLHLRTTLIELIVNAVEHGSLEIFYREKHEALSTDRFDALIDERRRNPRFAQRRVIVRALYDKFYRRMRYAITDEGNGFTWNRFLTRSDQPCDSRDANGRGVFLAKAFFPDLTYNERGTEVTFSVPLP</sequence>
<dbReference type="OrthoDB" id="9770645at2"/>
<dbReference type="InterPro" id="IPR036890">
    <property type="entry name" value="HATPase_C_sf"/>
</dbReference>
<evidence type="ECO:0000256" key="1">
    <source>
        <dbReference type="ARBA" id="ARBA00022553"/>
    </source>
</evidence>
<dbReference type="GO" id="GO:0005829">
    <property type="term" value="C:cytosol"/>
    <property type="evidence" value="ECO:0007669"/>
    <property type="project" value="TreeGrafter"/>
</dbReference>
<keyword evidence="9" id="KW-1185">Reference proteome</keyword>
<dbReference type="Gene3D" id="3.30.565.10">
    <property type="entry name" value="Histidine kinase-like ATPase, C-terminal domain"/>
    <property type="match status" value="1"/>
</dbReference>
<protein>
    <submittedName>
        <fullName evidence="8">Putative Response regulator with ATPase domain</fullName>
    </submittedName>
</protein>
<dbReference type="EMBL" id="FP929003">
    <property type="protein sequence ID" value="CBK42085.1"/>
    <property type="molecule type" value="Genomic_DNA"/>
</dbReference>
<dbReference type="InterPro" id="IPR003594">
    <property type="entry name" value="HATPase_dom"/>
</dbReference>
<dbReference type="InterPro" id="IPR011006">
    <property type="entry name" value="CheY-like_superfamily"/>
</dbReference>
<gene>
    <name evidence="8" type="ORF">NIDE2372</name>
</gene>
<organism evidence="8 9">
    <name type="scientific">Nitrospira defluvii</name>
    <dbReference type="NCBI Taxonomy" id="330214"/>
    <lineage>
        <taxon>Bacteria</taxon>
        <taxon>Pseudomonadati</taxon>
        <taxon>Nitrospirota</taxon>
        <taxon>Nitrospiria</taxon>
        <taxon>Nitrospirales</taxon>
        <taxon>Nitrospiraceae</taxon>
        <taxon>Nitrospira</taxon>
    </lineage>
</organism>
<evidence type="ECO:0000256" key="3">
    <source>
        <dbReference type="ARBA" id="ARBA00023015"/>
    </source>
</evidence>
<dbReference type="GO" id="GO:0000156">
    <property type="term" value="F:phosphorelay response regulator activity"/>
    <property type="evidence" value="ECO:0007669"/>
    <property type="project" value="TreeGrafter"/>
</dbReference>
<dbReference type="SUPFAM" id="SSF55874">
    <property type="entry name" value="ATPase domain of HSP90 chaperone/DNA topoisomerase II/histidine kinase"/>
    <property type="match status" value="1"/>
</dbReference>
<dbReference type="GO" id="GO:0032993">
    <property type="term" value="C:protein-DNA complex"/>
    <property type="evidence" value="ECO:0007669"/>
    <property type="project" value="TreeGrafter"/>
</dbReference>
<dbReference type="Proteomes" id="UP000001660">
    <property type="component" value="Chromosome"/>
</dbReference>
<dbReference type="KEGG" id="nde:NIDE2372"/>
<evidence type="ECO:0000256" key="6">
    <source>
        <dbReference type="PROSITE-ProRule" id="PRU00169"/>
    </source>
</evidence>
<evidence type="ECO:0000256" key="5">
    <source>
        <dbReference type="ARBA" id="ARBA00023163"/>
    </source>
</evidence>
<proteinExistence type="predicted"/>
<dbReference type="eggNOG" id="COG2204">
    <property type="taxonomic scope" value="Bacteria"/>
</dbReference>
<keyword evidence="5" id="KW-0804">Transcription</keyword>
<feature type="modified residue" description="4-aspartylphosphate" evidence="6">
    <location>
        <position position="58"/>
    </location>
</feature>
<reference evidence="8 9" key="1">
    <citation type="journal article" date="2010" name="Proc. Natl. Acad. Sci. U.S.A.">
        <title>A Nitrospira metagenome illuminates the physiology and evolution of globally important nitrite-oxidizing bacteria.</title>
        <authorList>
            <person name="Lucker S."/>
            <person name="Wagner M."/>
            <person name="Maixner F."/>
            <person name="Pelletier E."/>
            <person name="Koch H."/>
            <person name="Vacherie B."/>
            <person name="Rattei T."/>
            <person name="Sinninghe Damste J."/>
            <person name="Spieck E."/>
            <person name="Le Paslier D."/>
            <person name="Daims H."/>
        </authorList>
    </citation>
    <scope>NUCLEOTIDE SEQUENCE [LARGE SCALE GENOMIC DNA]</scope>
</reference>
<dbReference type="InterPro" id="IPR001789">
    <property type="entry name" value="Sig_transdc_resp-reg_receiver"/>
</dbReference>
<evidence type="ECO:0000256" key="4">
    <source>
        <dbReference type="ARBA" id="ARBA00023125"/>
    </source>
</evidence>
<accession>D8PFP8</accession>
<evidence type="ECO:0000259" key="7">
    <source>
        <dbReference type="PROSITE" id="PS50110"/>
    </source>
</evidence>
<dbReference type="AlphaFoldDB" id="D8PFP8"/>
<dbReference type="HOGENOM" id="CLU_073056_0_0_0"/>
<dbReference type="GO" id="GO:0000976">
    <property type="term" value="F:transcription cis-regulatory region binding"/>
    <property type="evidence" value="ECO:0007669"/>
    <property type="project" value="TreeGrafter"/>
</dbReference>
<dbReference type="SMART" id="SM00448">
    <property type="entry name" value="REC"/>
    <property type="match status" value="1"/>
</dbReference>
<feature type="domain" description="Response regulatory" evidence="7">
    <location>
        <begin position="9"/>
        <end position="123"/>
    </location>
</feature>
<dbReference type="SUPFAM" id="SSF52172">
    <property type="entry name" value="CheY-like"/>
    <property type="match status" value="1"/>
</dbReference>
<dbReference type="InterPro" id="IPR039420">
    <property type="entry name" value="WalR-like"/>
</dbReference>
<name>D8PFP8_9BACT</name>